<evidence type="ECO:0000313" key="2">
    <source>
        <dbReference type="Proteomes" id="UP001274830"/>
    </source>
</evidence>
<dbReference type="Gene3D" id="3.30.530.20">
    <property type="match status" value="1"/>
</dbReference>
<gene>
    <name evidence="1" type="ORF">LTR78_000182</name>
</gene>
<dbReference type="InterPro" id="IPR023393">
    <property type="entry name" value="START-like_dom_sf"/>
</dbReference>
<dbReference type="Pfam" id="PF10604">
    <property type="entry name" value="Polyketide_cyc2"/>
    <property type="match status" value="1"/>
</dbReference>
<dbReference type="PANTHER" id="PTHR36166">
    <property type="entry name" value="CHROMOSOME 9, WHOLE GENOME SHOTGUN SEQUENCE"/>
    <property type="match status" value="1"/>
</dbReference>
<dbReference type="Proteomes" id="UP001274830">
    <property type="component" value="Unassembled WGS sequence"/>
</dbReference>
<protein>
    <recommendedName>
        <fullName evidence="3">Polyketide cyclase/dehydrase</fullName>
    </recommendedName>
</protein>
<dbReference type="CDD" id="cd07822">
    <property type="entry name" value="SRPBCC_4"/>
    <property type="match status" value="1"/>
</dbReference>
<dbReference type="PANTHER" id="PTHR36166:SF1">
    <property type="entry name" value="SRPBCC DOMAIN-CONTAINING PROTEIN"/>
    <property type="match status" value="1"/>
</dbReference>
<dbReference type="InterPro" id="IPR019587">
    <property type="entry name" value="Polyketide_cyclase/dehydratase"/>
</dbReference>
<accession>A0AAE1C6C7</accession>
<organism evidence="1 2">
    <name type="scientific">Recurvomyces mirabilis</name>
    <dbReference type="NCBI Taxonomy" id="574656"/>
    <lineage>
        <taxon>Eukaryota</taxon>
        <taxon>Fungi</taxon>
        <taxon>Dikarya</taxon>
        <taxon>Ascomycota</taxon>
        <taxon>Pezizomycotina</taxon>
        <taxon>Dothideomycetes</taxon>
        <taxon>Dothideomycetidae</taxon>
        <taxon>Mycosphaerellales</taxon>
        <taxon>Teratosphaeriaceae</taxon>
        <taxon>Recurvomyces</taxon>
    </lineage>
</organism>
<keyword evidence="2" id="KW-1185">Reference proteome</keyword>
<dbReference type="SUPFAM" id="SSF55961">
    <property type="entry name" value="Bet v1-like"/>
    <property type="match status" value="1"/>
</dbReference>
<sequence>MSFLTNASIEVPITINAPPATVRKVLLDFARWPEWKNKQNIINHLHVKTSDDSTVLVQDAQAGDVMYIDSVQSGAVTAEVYVNNEQTFGYIGKAYGFTARHSWVMQPGAADAETTLFKHCEQFSGPTAWAFGYCSPLRPWIRGLFAAFNEDLKAAVESGKFC</sequence>
<comment type="caution">
    <text evidence="1">The sequence shown here is derived from an EMBL/GenBank/DDBJ whole genome shotgun (WGS) entry which is preliminary data.</text>
</comment>
<evidence type="ECO:0000313" key="1">
    <source>
        <dbReference type="EMBL" id="KAK3679806.1"/>
    </source>
</evidence>
<evidence type="ECO:0008006" key="3">
    <source>
        <dbReference type="Google" id="ProtNLM"/>
    </source>
</evidence>
<reference evidence="1" key="1">
    <citation type="submission" date="2023-07" db="EMBL/GenBank/DDBJ databases">
        <title>Black Yeasts Isolated from many extreme environments.</title>
        <authorList>
            <person name="Coleine C."/>
            <person name="Stajich J.E."/>
            <person name="Selbmann L."/>
        </authorList>
    </citation>
    <scope>NUCLEOTIDE SEQUENCE</scope>
    <source>
        <strain evidence="1">CCFEE 5485</strain>
    </source>
</reference>
<dbReference type="EMBL" id="JAUTXT010000001">
    <property type="protein sequence ID" value="KAK3679806.1"/>
    <property type="molecule type" value="Genomic_DNA"/>
</dbReference>
<name>A0AAE1C6C7_9PEZI</name>
<dbReference type="AlphaFoldDB" id="A0AAE1C6C7"/>
<proteinExistence type="predicted"/>